<accession>A0A0L0C1C5</accession>
<keyword evidence="2" id="KW-1185">Reference proteome</keyword>
<dbReference type="EMBL" id="JRES01001133">
    <property type="protein sequence ID" value="KNC25254.1"/>
    <property type="molecule type" value="Genomic_DNA"/>
</dbReference>
<gene>
    <name evidence="1" type="ORF">FF38_09621</name>
</gene>
<dbReference type="Proteomes" id="UP000037069">
    <property type="component" value="Unassembled WGS sequence"/>
</dbReference>
<proteinExistence type="predicted"/>
<organism evidence="1 2">
    <name type="scientific">Lucilia cuprina</name>
    <name type="common">Green bottle fly</name>
    <name type="synonym">Australian sheep blowfly</name>
    <dbReference type="NCBI Taxonomy" id="7375"/>
    <lineage>
        <taxon>Eukaryota</taxon>
        <taxon>Metazoa</taxon>
        <taxon>Ecdysozoa</taxon>
        <taxon>Arthropoda</taxon>
        <taxon>Hexapoda</taxon>
        <taxon>Insecta</taxon>
        <taxon>Pterygota</taxon>
        <taxon>Neoptera</taxon>
        <taxon>Endopterygota</taxon>
        <taxon>Diptera</taxon>
        <taxon>Brachycera</taxon>
        <taxon>Muscomorpha</taxon>
        <taxon>Oestroidea</taxon>
        <taxon>Calliphoridae</taxon>
        <taxon>Luciliinae</taxon>
        <taxon>Lucilia</taxon>
    </lineage>
</organism>
<dbReference type="AlphaFoldDB" id="A0A0L0C1C5"/>
<reference evidence="1 2" key="1">
    <citation type="journal article" date="2015" name="Nat. Commun.">
        <title>Lucilia cuprina genome unlocks parasitic fly biology to underpin future interventions.</title>
        <authorList>
            <person name="Anstead C.A."/>
            <person name="Korhonen P.K."/>
            <person name="Young N.D."/>
            <person name="Hall R.S."/>
            <person name="Jex A.R."/>
            <person name="Murali S.C."/>
            <person name="Hughes D.S."/>
            <person name="Lee S.F."/>
            <person name="Perry T."/>
            <person name="Stroehlein A.J."/>
            <person name="Ansell B.R."/>
            <person name="Breugelmans B."/>
            <person name="Hofmann A."/>
            <person name="Qu J."/>
            <person name="Dugan S."/>
            <person name="Lee S.L."/>
            <person name="Chao H."/>
            <person name="Dinh H."/>
            <person name="Han Y."/>
            <person name="Doddapaneni H.V."/>
            <person name="Worley K.C."/>
            <person name="Muzny D.M."/>
            <person name="Ioannidis P."/>
            <person name="Waterhouse R.M."/>
            <person name="Zdobnov E.M."/>
            <person name="James P.J."/>
            <person name="Bagnall N.H."/>
            <person name="Kotze A.C."/>
            <person name="Gibbs R.A."/>
            <person name="Richards S."/>
            <person name="Batterham P."/>
            <person name="Gasser R.B."/>
        </authorList>
    </citation>
    <scope>NUCLEOTIDE SEQUENCE [LARGE SCALE GENOMIC DNA]</scope>
    <source>
        <strain evidence="1 2">LS</strain>
        <tissue evidence="1">Full body</tissue>
    </source>
</reference>
<protein>
    <submittedName>
        <fullName evidence="1">Uncharacterized protein</fullName>
    </submittedName>
</protein>
<name>A0A0L0C1C5_LUCCU</name>
<dbReference type="OrthoDB" id="382863at2759"/>
<sequence>MLKQRESNKLNEFGFMDYKKPLGNEQDMRTSTYMGHKIMDDTMLGNKIQAKCKETKSYEEDAVLEKHRTSDYKANYVWKFGNPNEIRNVSLDRKINHMKPFYDCNLKFLKRPMRPAGSVTHSDYIWQPENPTLPPAKPYIPYPVVSTKIVIDRNKPGCSKLLDPSATTTSLDYCYRSSQDIMNSIAANDNITFWNWKDIEYRDKNVFRVKEAQLCDKLPSKDCTKRRCEFPSKVKAVPNSGLITEVRENYVKPNDRIIDYDNSCIKNELTFVASEPLMAKTEYNVLGSGECTQKFV</sequence>
<evidence type="ECO:0000313" key="2">
    <source>
        <dbReference type="Proteomes" id="UP000037069"/>
    </source>
</evidence>
<dbReference type="OMA" id="HEEVTPF"/>
<comment type="caution">
    <text evidence="1">The sequence shown here is derived from an EMBL/GenBank/DDBJ whole genome shotgun (WGS) entry which is preliminary data.</text>
</comment>
<evidence type="ECO:0000313" key="1">
    <source>
        <dbReference type="EMBL" id="KNC25254.1"/>
    </source>
</evidence>